<keyword evidence="1" id="KW-0808">Transferase</keyword>
<dbReference type="EMBL" id="QJJS01000006">
    <property type="protein sequence ID" value="PXW96636.1"/>
    <property type="molecule type" value="Genomic_DNA"/>
</dbReference>
<sequence length="256" mass="27040">MTTTATAATDDRQAWSRLIDGASAPYRSAGRFAWHFARGKLGMDPVFRHLLARGLIPPGARVLDIGCGQGLLASLLRAVGPVAGQGGWPAGWAAAPTGCKVTGIELMASDVERARAALGVRSPDARFVCADMREADFPDCEAVVILDVLHYIDPAAQDRVLARVHAALRPGGLLLLRVGDAAAPRGFAISQWVDRVVTRVRGHRAPPTHGRPLGAWIDALRQLGFTVEPRPMSQGTPFANVLLVARRGAAAAGGAR</sequence>
<keyword evidence="1" id="KW-0489">Methyltransferase</keyword>
<dbReference type="InterPro" id="IPR029063">
    <property type="entry name" value="SAM-dependent_MTases_sf"/>
</dbReference>
<dbReference type="GO" id="GO:0032259">
    <property type="term" value="P:methylation"/>
    <property type="evidence" value="ECO:0007669"/>
    <property type="project" value="UniProtKB-KW"/>
</dbReference>
<dbReference type="RefSeq" id="WP_110400455.1">
    <property type="nucleotide sequence ID" value="NZ_QJJS01000006.1"/>
</dbReference>
<accession>A0A318H466</accession>
<protein>
    <submittedName>
        <fullName evidence="1">Methyltransferase family protein</fullName>
    </submittedName>
</protein>
<organism evidence="1 2">
    <name type="scientific">Sphaerotilus hippei</name>
    <dbReference type="NCBI Taxonomy" id="744406"/>
    <lineage>
        <taxon>Bacteria</taxon>
        <taxon>Pseudomonadati</taxon>
        <taxon>Pseudomonadota</taxon>
        <taxon>Betaproteobacteria</taxon>
        <taxon>Burkholderiales</taxon>
        <taxon>Sphaerotilaceae</taxon>
        <taxon>Sphaerotilus</taxon>
    </lineage>
</organism>
<dbReference type="OrthoDB" id="5565939at2"/>
<dbReference type="Proteomes" id="UP000247811">
    <property type="component" value="Unassembled WGS sequence"/>
</dbReference>
<dbReference type="PANTHER" id="PTHR43861">
    <property type="entry name" value="TRANS-ACONITATE 2-METHYLTRANSFERASE-RELATED"/>
    <property type="match status" value="1"/>
</dbReference>
<comment type="caution">
    <text evidence="1">The sequence shown here is derived from an EMBL/GenBank/DDBJ whole genome shotgun (WGS) entry which is preliminary data.</text>
</comment>
<keyword evidence="2" id="KW-1185">Reference proteome</keyword>
<evidence type="ECO:0000313" key="2">
    <source>
        <dbReference type="Proteomes" id="UP000247811"/>
    </source>
</evidence>
<name>A0A318H466_9BURK</name>
<dbReference type="Pfam" id="PF13489">
    <property type="entry name" value="Methyltransf_23"/>
    <property type="match status" value="1"/>
</dbReference>
<dbReference type="SUPFAM" id="SSF53335">
    <property type="entry name" value="S-adenosyl-L-methionine-dependent methyltransferases"/>
    <property type="match status" value="1"/>
</dbReference>
<gene>
    <name evidence="1" type="ORF">C7444_106157</name>
</gene>
<proteinExistence type="predicted"/>
<dbReference type="Gene3D" id="3.40.50.150">
    <property type="entry name" value="Vaccinia Virus protein VP39"/>
    <property type="match status" value="1"/>
</dbReference>
<evidence type="ECO:0000313" key="1">
    <source>
        <dbReference type="EMBL" id="PXW96636.1"/>
    </source>
</evidence>
<reference evidence="1 2" key="1">
    <citation type="submission" date="2018-05" db="EMBL/GenBank/DDBJ databases">
        <title>Genomic Encyclopedia of Type Strains, Phase IV (KMG-IV): sequencing the most valuable type-strain genomes for metagenomic binning, comparative biology and taxonomic classification.</title>
        <authorList>
            <person name="Goeker M."/>
        </authorList>
    </citation>
    <scope>NUCLEOTIDE SEQUENCE [LARGE SCALE GENOMIC DNA]</scope>
    <source>
        <strain evidence="1 2">DSM 566</strain>
    </source>
</reference>
<dbReference type="AlphaFoldDB" id="A0A318H466"/>
<dbReference type="CDD" id="cd02440">
    <property type="entry name" value="AdoMet_MTases"/>
    <property type="match status" value="1"/>
</dbReference>
<dbReference type="GO" id="GO:0008168">
    <property type="term" value="F:methyltransferase activity"/>
    <property type="evidence" value="ECO:0007669"/>
    <property type="project" value="UniProtKB-KW"/>
</dbReference>